<feature type="domain" description="C2H2-type" evidence="9">
    <location>
        <begin position="357"/>
        <end position="384"/>
    </location>
</feature>
<dbReference type="GO" id="GO:0000977">
    <property type="term" value="F:RNA polymerase II transcription regulatory region sequence-specific DNA binding"/>
    <property type="evidence" value="ECO:0007669"/>
    <property type="project" value="TreeGrafter"/>
</dbReference>
<dbReference type="InterPro" id="IPR013087">
    <property type="entry name" value="Znf_C2H2_type"/>
</dbReference>
<gene>
    <name evidence="10" type="ORF">NHX12_021468</name>
</gene>
<feature type="region of interest" description="Disordered" evidence="8">
    <location>
        <begin position="745"/>
        <end position="780"/>
    </location>
</feature>
<dbReference type="PANTHER" id="PTHR24381">
    <property type="entry name" value="ZINC FINGER PROTEIN"/>
    <property type="match status" value="1"/>
</dbReference>
<feature type="region of interest" description="Disordered" evidence="8">
    <location>
        <begin position="270"/>
        <end position="350"/>
    </location>
</feature>
<proteinExistence type="predicted"/>
<evidence type="ECO:0000256" key="7">
    <source>
        <dbReference type="PROSITE-ProRule" id="PRU00042"/>
    </source>
</evidence>
<evidence type="ECO:0000259" key="9">
    <source>
        <dbReference type="PROSITE" id="PS50157"/>
    </source>
</evidence>
<evidence type="ECO:0000313" key="11">
    <source>
        <dbReference type="Proteomes" id="UP001148018"/>
    </source>
</evidence>
<feature type="region of interest" description="Disordered" evidence="8">
    <location>
        <begin position="453"/>
        <end position="487"/>
    </location>
</feature>
<feature type="compositionally biased region" description="Pro residues" evidence="8">
    <location>
        <begin position="609"/>
        <end position="624"/>
    </location>
</feature>
<feature type="region of interest" description="Disordered" evidence="8">
    <location>
        <begin position="792"/>
        <end position="845"/>
    </location>
</feature>
<keyword evidence="4 7" id="KW-0863">Zinc-finger</keyword>
<feature type="domain" description="C2H2-type" evidence="9">
    <location>
        <begin position="518"/>
        <end position="545"/>
    </location>
</feature>
<feature type="region of interest" description="Disordered" evidence="8">
    <location>
        <begin position="174"/>
        <end position="199"/>
    </location>
</feature>
<feature type="region of interest" description="Disordered" evidence="8">
    <location>
        <begin position="913"/>
        <end position="936"/>
    </location>
</feature>
<sequence>MPLKRKRKSPRLNPPRIIRLESGTRLAAEESSEQYFKRHKSFLENARSQESIPEAYIVENNGSLTIQCRFCGNHMAMASLPPLQMSASGGGEAKSVERSDAAVQVSLPPQPLLLLTGNGDRSAAGRAFLTDTRPSSCSSLSAPAGTLAVTEALTCGSQWDATTVRSTTHIVISSSSASSASSSRSSSPHPHSSWRNSEAPAVSTQVCCLNVDGAPEANIADDDGSDPSGVLERSRRDANAKDVLDAMDLNDVTKEVNPVTEEFNQVSVSSAATSSAFPPPTSPPTLQIIPPKPGTAPPQPRPSSPPNLTFILALEEVEDETTPPGLIAPLSPRLAEEEEEESRGTEASTETRTGLLFECSVCHKDFKDKHRLSIHFKTHRREKLHKCELCDRAYTKANIADDDGSDPSGVLERSRRDANAKDVLDAMDLNDVTKEVNPVTEEVNQVSVSSAATSSAFPPATSPPTLQIIPPKLGTAPPQPRPSSPPNLTFILALEEVEDETTPPGLIAPLKTRTGLLFECSVCHKDFKDKHRLSIHFKTHRREKLHKCELCDRAYTKANIADDDGSDPSGVLERSRRDANAKDVLDAMDLNDVTKEVNPVTEEVNQIIPPKPGTAPPQPRPSSPPNLTFILALEEVEDETTPPGLIAPLKTRTGLLFGCSLCHEDFKDKHRLSIHFKMHKREKLHKCELCDRAYTKANIADDDGSDPSGVLERSRRDANAKDVLYAMDLNDVTKEVNPVSVSSAATSSAFPPATSPPTLQIIPPKPGTAPPQPRPSSPSNLRTCVFLEEVGHETTPPGLIAPLSPQLAEEESRGTGAESLKAPNHCPSPRKAATEAGGTANSAAVGDPGAAVVSEEASYAPADYKQAGQDNIDTDMSASWDGEANVADIANGSAVGFKAAGEAPAVSTQVGWDNADGAPEANIANDDGSDPSSVLERSRRDFNTNGVLDAMDLNDVTKVNQVNGKSAFPPATSPTLHTTPPQPRTAWPRLRIFPVQPKTTSPLARTGPPLARTTPPRTRTTIPLARTAPPLARTAPPQPRPSSPPNLRTCIFALEEVVDVTTPSGLIPPRSPRLAEESRGTGAGAAVGFEKAHNSPADYKQAGQDNIDTDMSASWDGGANVADIAKAAVGLEEANYAPADSKQAGCDIDSGGEANVANIANSSAVGFKAAGDAPAVSTQVGCDNVEGAPEANFANDVGPDSPSVLEWLGRNFNANDVLHTTLPQPWAALPQHRTAPPQPRTAPPLARPFSPPNLRTCIFALEEVVAETTPRNFNANDVLHTTPPQPRAALPQPRAALPQPRTAPPQPRTAPPQPRTAPPLARPFSPPNLRTCIFALEEVVDETTPRNFNANDVLHTTPPQPRAAPPQPRATPPQPRTAPPLARPFSPPNLRTCIFDLEEVVDETTPRNFDANDVLHTTPPQPRAAPPQPRTAPPLARPFSPPNLRTCIFALEEVVDETTPPGLIGPLSPRPEAEEEESRGTGAGEFNLSY</sequence>
<feature type="compositionally biased region" description="Low complexity" evidence="8">
    <location>
        <begin position="453"/>
        <end position="465"/>
    </location>
</feature>
<feature type="compositionally biased region" description="Pro residues" evidence="8">
    <location>
        <begin position="763"/>
        <end position="776"/>
    </location>
</feature>
<keyword evidence="5" id="KW-0862">Zinc</keyword>
<dbReference type="SMART" id="SM00355">
    <property type="entry name" value="ZnF_C2H2"/>
    <property type="match status" value="3"/>
</dbReference>
<dbReference type="EMBL" id="JANIIK010000037">
    <property type="protein sequence ID" value="KAJ3611453.1"/>
    <property type="molecule type" value="Genomic_DNA"/>
</dbReference>
<evidence type="ECO:0000256" key="4">
    <source>
        <dbReference type="ARBA" id="ARBA00022771"/>
    </source>
</evidence>
<name>A0A9Q0ES72_9TELE</name>
<evidence type="ECO:0000256" key="3">
    <source>
        <dbReference type="ARBA" id="ARBA00022737"/>
    </source>
</evidence>
<dbReference type="PROSITE" id="PS00028">
    <property type="entry name" value="ZINC_FINGER_C2H2_1"/>
    <property type="match status" value="3"/>
</dbReference>
<feature type="region of interest" description="Disordered" evidence="8">
    <location>
        <begin position="967"/>
        <end position="986"/>
    </location>
</feature>
<evidence type="ECO:0000256" key="5">
    <source>
        <dbReference type="ARBA" id="ARBA00022833"/>
    </source>
</evidence>
<feature type="compositionally biased region" description="Pro residues" evidence="8">
    <location>
        <begin position="290"/>
        <end position="305"/>
    </location>
</feature>
<keyword evidence="2" id="KW-0479">Metal-binding</keyword>
<dbReference type="PANTHER" id="PTHR24381:SF393">
    <property type="entry name" value="CHROMATIN-LINKED ADAPTOR FOR MSL PROTEINS, ISOFORM B"/>
    <property type="match status" value="1"/>
</dbReference>
<dbReference type="PROSITE" id="PS50157">
    <property type="entry name" value="ZINC_FINGER_C2H2_2"/>
    <property type="match status" value="3"/>
</dbReference>
<dbReference type="Gene3D" id="3.30.160.60">
    <property type="entry name" value="Classic Zinc Finger"/>
    <property type="match status" value="3"/>
</dbReference>
<feature type="region of interest" description="Disordered" evidence="8">
    <location>
        <begin position="998"/>
        <end position="1022"/>
    </location>
</feature>
<feature type="domain" description="C2H2-type" evidence="9">
    <location>
        <begin position="657"/>
        <end position="684"/>
    </location>
</feature>
<comment type="subcellular location">
    <subcellularLocation>
        <location evidence="1">Nucleus</location>
    </subcellularLocation>
</comment>
<feature type="compositionally biased region" description="Low complexity" evidence="8">
    <location>
        <begin position="745"/>
        <end position="758"/>
    </location>
</feature>
<feature type="compositionally biased region" description="Low complexity" evidence="8">
    <location>
        <begin position="174"/>
        <end position="193"/>
    </location>
</feature>
<dbReference type="GO" id="GO:0000981">
    <property type="term" value="F:DNA-binding transcription factor activity, RNA polymerase II-specific"/>
    <property type="evidence" value="ECO:0007669"/>
    <property type="project" value="TreeGrafter"/>
</dbReference>
<feature type="compositionally biased region" description="Low complexity" evidence="8">
    <location>
        <begin position="1004"/>
        <end position="1022"/>
    </location>
</feature>
<dbReference type="InterPro" id="IPR036236">
    <property type="entry name" value="Znf_C2H2_sf"/>
</dbReference>
<evidence type="ECO:0000256" key="2">
    <source>
        <dbReference type="ARBA" id="ARBA00022723"/>
    </source>
</evidence>
<evidence type="ECO:0000256" key="8">
    <source>
        <dbReference type="SAM" id="MobiDB-lite"/>
    </source>
</evidence>
<dbReference type="PROSITE" id="PS00018">
    <property type="entry name" value="EF_HAND_1"/>
    <property type="match status" value="1"/>
</dbReference>
<keyword evidence="6" id="KW-0539">Nucleus</keyword>
<feature type="region of interest" description="Disordered" evidence="8">
    <location>
        <begin position="1348"/>
        <end position="1387"/>
    </location>
</feature>
<feature type="region of interest" description="Disordered" evidence="8">
    <location>
        <begin position="398"/>
        <end position="419"/>
    </location>
</feature>
<feature type="region of interest" description="Disordered" evidence="8">
    <location>
        <begin position="215"/>
        <end position="237"/>
    </location>
</feature>
<feature type="compositionally biased region" description="Pro residues" evidence="8">
    <location>
        <begin position="1301"/>
        <end position="1326"/>
    </location>
</feature>
<feature type="region of interest" description="Disordered" evidence="8">
    <location>
        <begin position="559"/>
        <end position="578"/>
    </location>
</feature>
<keyword evidence="11" id="KW-1185">Reference proteome</keyword>
<dbReference type="GO" id="GO:0005634">
    <property type="term" value="C:nucleus"/>
    <property type="evidence" value="ECO:0007669"/>
    <property type="project" value="UniProtKB-SubCell"/>
</dbReference>
<dbReference type="Proteomes" id="UP001148018">
    <property type="component" value="Unassembled WGS sequence"/>
</dbReference>
<organism evidence="10 11">
    <name type="scientific">Muraenolepis orangiensis</name>
    <name type="common">Patagonian moray cod</name>
    <dbReference type="NCBI Taxonomy" id="630683"/>
    <lineage>
        <taxon>Eukaryota</taxon>
        <taxon>Metazoa</taxon>
        <taxon>Chordata</taxon>
        <taxon>Craniata</taxon>
        <taxon>Vertebrata</taxon>
        <taxon>Euteleostomi</taxon>
        <taxon>Actinopterygii</taxon>
        <taxon>Neopterygii</taxon>
        <taxon>Teleostei</taxon>
        <taxon>Neoteleostei</taxon>
        <taxon>Acanthomorphata</taxon>
        <taxon>Zeiogadaria</taxon>
        <taxon>Gadariae</taxon>
        <taxon>Gadiformes</taxon>
        <taxon>Muraenolepidoidei</taxon>
        <taxon>Muraenolepididae</taxon>
        <taxon>Muraenolepis</taxon>
    </lineage>
</organism>
<evidence type="ECO:0000256" key="1">
    <source>
        <dbReference type="ARBA" id="ARBA00004123"/>
    </source>
</evidence>
<feature type="region of interest" description="Disordered" evidence="8">
    <location>
        <begin position="1274"/>
        <end position="1326"/>
    </location>
</feature>
<dbReference type="SUPFAM" id="SSF57667">
    <property type="entry name" value="beta-beta-alpha zinc fingers"/>
    <property type="match status" value="3"/>
</dbReference>
<protein>
    <recommendedName>
        <fullName evidence="9">C2H2-type domain-containing protein</fullName>
    </recommendedName>
</protein>
<keyword evidence="3" id="KW-0677">Repeat</keyword>
<feature type="compositionally biased region" description="Low complexity" evidence="8">
    <location>
        <begin position="1287"/>
        <end position="1300"/>
    </location>
</feature>
<feature type="region of interest" description="Disordered" evidence="8">
    <location>
        <begin position="1409"/>
        <end position="1434"/>
    </location>
</feature>
<accession>A0A9Q0ES72</accession>
<feature type="region of interest" description="Disordered" evidence="8">
    <location>
        <begin position="606"/>
        <end position="625"/>
    </location>
</feature>
<feature type="compositionally biased region" description="Pro residues" evidence="8">
    <location>
        <begin position="1419"/>
        <end position="1434"/>
    </location>
</feature>
<dbReference type="GO" id="GO:0008270">
    <property type="term" value="F:zinc ion binding"/>
    <property type="evidence" value="ECO:0007669"/>
    <property type="project" value="UniProtKB-KW"/>
</dbReference>
<reference evidence="10" key="1">
    <citation type="submission" date="2022-07" db="EMBL/GenBank/DDBJ databases">
        <title>Chromosome-level genome of Muraenolepis orangiensis.</title>
        <authorList>
            <person name="Kim J."/>
        </authorList>
    </citation>
    <scope>NUCLEOTIDE SEQUENCE</scope>
    <source>
        <strain evidence="10">KU_S4_2022</strain>
        <tissue evidence="10">Muscle</tissue>
    </source>
</reference>
<feature type="region of interest" description="Disordered" evidence="8">
    <location>
        <begin position="1458"/>
        <end position="1490"/>
    </location>
</feature>
<feature type="compositionally biased region" description="Pro residues" evidence="8">
    <location>
        <begin position="1358"/>
        <end position="1387"/>
    </location>
</feature>
<dbReference type="InterPro" id="IPR018247">
    <property type="entry name" value="EF_Hand_1_Ca_BS"/>
</dbReference>
<evidence type="ECO:0000256" key="6">
    <source>
        <dbReference type="ARBA" id="ARBA00023242"/>
    </source>
</evidence>
<comment type="caution">
    <text evidence="10">The sequence shown here is derived from an EMBL/GenBank/DDBJ whole genome shotgun (WGS) entry which is preliminary data.</text>
</comment>
<evidence type="ECO:0000313" key="10">
    <source>
        <dbReference type="EMBL" id="KAJ3611453.1"/>
    </source>
</evidence>